<keyword evidence="2" id="KW-0677">Repeat</keyword>
<evidence type="ECO:0000256" key="1">
    <source>
        <dbReference type="ARBA" id="ARBA00022574"/>
    </source>
</evidence>
<feature type="repeat" description="WD" evidence="4">
    <location>
        <begin position="61"/>
        <end position="102"/>
    </location>
</feature>
<dbReference type="OrthoDB" id="407922at2759"/>
<dbReference type="GO" id="GO:0034388">
    <property type="term" value="C:Pwp2p-containing subcomplex of 90S preribosome"/>
    <property type="evidence" value="ECO:0007669"/>
    <property type="project" value="TreeGrafter"/>
</dbReference>
<comment type="similarity">
    <text evidence="3">Belongs to the WD repeat WDR3/UTP12 family.</text>
</comment>
<reference evidence="6" key="2">
    <citation type="submission" date="2021-04" db="EMBL/GenBank/DDBJ databases">
        <title>Genome-wide patterns of bracovirus chromosomal integration into multiple host tissues during parasitism.</title>
        <authorList>
            <person name="Chebbi M.A.C."/>
        </authorList>
    </citation>
    <scope>NUCLEOTIDE SEQUENCE</scope>
    <source>
        <tissue evidence="6">Whole body</tissue>
    </source>
</reference>
<evidence type="ECO:0000256" key="2">
    <source>
        <dbReference type="ARBA" id="ARBA00022737"/>
    </source>
</evidence>
<dbReference type="PANTHER" id="PTHR19853:SF0">
    <property type="entry name" value="WD REPEAT-CONTAINING PROTEIN 3"/>
    <property type="match status" value="1"/>
</dbReference>
<dbReference type="SMART" id="SM00320">
    <property type="entry name" value="WD40"/>
    <property type="match status" value="10"/>
</dbReference>
<reference evidence="6" key="1">
    <citation type="submission" date="2020-03" db="EMBL/GenBank/DDBJ databases">
        <authorList>
            <person name="Chebbi M.A."/>
            <person name="Drezen J.M."/>
        </authorList>
    </citation>
    <scope>NUCLEOTIDE SEQUENCE</scope>
    <source>
        <tissue evidence="6">Whole body</tissue>
    </source>
</reference>
<feature type="repeat" description="WD" evidence="4">
    <location>
        <begin position="374"/>
        <end position="414"/>
    </location>
</feature>
<dbReference type="PROSITE" id="PS00678">
    <property type="entry name" value="WD_REPEATS_1"/>
    <property type="match status" value="2"/>
</dbReference>
<feature type="repeat" description="WD" evidence="4">
    <location>
        <begin position="121"/>
        <end position="162"/>
    </location>
</feature>
<organism evidence="6 7">
    <name type="scientific">Cotesia typhae</name>
    <dbReference type="NCBI Taxonomy" id="2053667"/>
    <lineage>
        <taxon>Eukaryota</taxon>
        <taxon>Metazoa</taxon>
        <taxon>Ecdysozoa</taxon>
        <taxon>Arthropoda</taxon>
        <taxon>Hexapoda</taxon>
        <taxon>Insecta</taxon>
        <taxon>Pterygota</taxon>
        <taxon>Neoptera</taxon>
        <taxon>Endopterygota</taxon>
        <taxon>Hymenoptera</taxon>
        <taxon>Apocrita</taxon>
        <taxon>Ichneumonoidea</taxon>
        <taxon>Braconidae</taxon>
        <taxon>Microgastrinae</taxon>
        <taxon>Cotesia</taxon>
    </lineage>
</organism>
<evidence type="ECO:0000256" key="3">
    <source>
        <dbReference type="ARBA" id="ARBA00038229"/>
    </source>
</evidence>
<dbReference type="AlphaFoldDB" id="A0A8J5V8B5"/>
<feature type="repeat" description="WD" evidence="4">
    <location>
        <begin position="548"/>
        <end position="589"/>
    </location>
</feature>
<feature type="domain" description="Small-subunit processome Utp12" evidence="5">
    <location>
        <begin position="715"/>
        <end position="817"/>
    </location>
</feature>
<dbReference type="EMBL" id="JAAOIC020000048">
    <property type="protein sequence ID" value="KAG8036573.1"/>
    <property type="molecule type" value="Genomic_DNA"/>
</dbReference>
<comment type="caution">
    <text evidence="6">The sequence shown here is derived from an EMBL/GenBank/DDBJ whole genome shotgun (WGS) entry which is preliminary data.</text>
</comment>
<dbReference type="PANTHER" id="PTHR19853">
    <property type="entry name" value="WD REPEAT CONTAINING PROTEIN 3 WDR3"/>
    <property type="match status" value="1"/>
</dbReference>
<feature type="repeat" description="WD" evidence="4">
    <location>
        <begin position="590"/>
        <end position="631"/>
    </location>
</feature>
<gene>
    <name evidence="6" type="ORF">G9C98_003895</name>
</gene>
<dbReference type="PROSITE" id="PS50294">
    <property type="entry name" value="WD_REPEATS_REGION"/>
    <property type="match status" value="5"/>
</dbReference>
<feature type="repeat" description="WD" evidence="4">
    <location>
        <begin position="163"/>
        <end position="196"/>
    </location>
</feature>
<dbReference type="CDD" id="cd00200">
    <property type="entry name" value="WD40"/>
    <property type="match status" value="1"/>
</dbReference>
<dbReference type="Pfam" id="PF04003">
    <property type="entry name" value="Utp12"/>
    <property type="match status" value="1"/>
</dbReference>
<dbReference type="InterPro" id="IPR051570">
    <property type="entry name" value="TBC1_cilium_biogenesis"/>
</dbReference>
<dbReference type="Pfam" id="PF25172">
    <property type="entry name" value="Beta-prop_WDR3_2nd"/>
    <property type="match status" value="1"/>
</dbReference>
<dbReference type="InterPro" id="IPR019775">
    <property type="entry name" value="WD40_repeat_CS"/>
</dbReference>
<keyword evidence="7" id="KW-1185">Reference proteome</keyword>
<dbReference type="InterPro" id="IPR007148">
    <property type="entry name" value="SSU_processome_Utp12"/>
</dbReference>
<evidence type="ECO:0000259" key="5">
    <source>
        <dbReference type="Pfam" id="PF04003"/>
    </source>
</evidence>
<sequence>MGLTKQYLRFAPSGNLNIISSSKCNVVFVTLEGKDGRFVAAGASENVVIWDFNIREKAQVLSGEKAEVTQLAASPNKRHIAVGYADGTIKTFDLRSGENISIFDTDIIVWDVVAETGICRLAGHKGVVTKVSFMKENNILISASKDTFVKFWDLDTEYNFHTLVGHRSEVWGFCLVKNDKYLVTGCNDTELRVWKIFNVENNDDDNTLNINEEEANDVNYPLRCEKIGSILRAARGRVISLTTDATNDIIGCHGSGNSVELFYMIPEDQVTKKTNKRLNKEKKKALKADQDEASISLEASSTLHDEVRRLVTINATSKVKSIDLILGGGGEVRVCVGLNTNSLELYSLSANDERKLKNKKDEENNVMLKSSISLQGHRSDVRAVCFSSDNSAFATASGESIKLWERSTLVCVKTVGCGYVLSLTFVPGDRHIIAGMKDGKILIIDISNGDILEEIPAHQQELSSVALFPNLKGIASGGLDKTVKFWNFELIDDTTKETKCKFFISLYGHKLPVLCMDISSDSTLIATGSADRNIKIWGMDFGDCHKSLFAHDDSVMGLCFVPKTHYLFTCSKDGKVKEWDADNFQKIITLQGHFGEAWCCAVSPNGVFVVSCGADKVIRLYEKTSEPLVLEDEAEEERERQENELATGEITAVPGQKQQLLPSRKTVNSEKAAELILECLDVVKEYNKELENVKPPNAAPPLPPIMQAYKCKTTDEYLLETFKRIRASDMEETLLLLPYADACEILEYLPRLLKSDYQTELLVRLALTLIQAHHEPIVANSTMLPILEEVRDLAMSKITKLRDTVGYNLHGMAFLQRKLEENEGVKLFQDATKKRKS</sequence>
<dbReference type="GO" id="GO:0030515">
    <property type="term" value="F:snoRNA binding"/>
    <property type="evidence" value="ECO:0007669"/>
    <property type="project" value="TreeGrafter"/>
</dbReference>
<protein>
    <recommendedName>
        <fullName evidence="5">Small-subunit processome Utp12 domain-containing protein</fullName>
    </recommendedName>
</protein>
<dbReference type="PROSITE" id="PS50082">
    <property type="entry name" value="WD_REPEATS_2"/>
    <property type="match status" value="8"/>
</dbReference>
<evidence type="ECO:0000256" key="4">
    <source>
        <dbReference type="PROSITE-ProRule" id="PRU00221"/>
    </source>
</evidence>
<feature type="non-terminal residue" evidence="6">
    <location>
        <position position="837"/>
    </location>
</feature>
<dbReference type="Pfam" id="PF00400">
    <property type="entry name" value="WD40"/>
    <property type="match status" value="5"/>
</dbReference>
<dbReference type="Proteomes" id="UP000729913">
    <property type="component" value="Unassembled WGS sequence"/>
</dbReference>
<dbReference type="GO" id="GO:0032040">
    <property type="term" value="C:small-subunit processome"/>
    <property type="evidence" value="ECO:0007669"/>
    <property type="project" value="TreeGrafter"/>
</dbReference>
<feature type="repeat" description="WD" evidence="4">
    <location>
        <begin position="455"/>
        <end position="489"/>
    </location>
</feature>
<feature type="repeat" description="WD" evidence="4">
    <location>
        <begin position="506"/>
        <end position="547"/>
    </location>
</feature>
<evidence type="ECO:0000313" key="6">
    <source>
        <dbReference type="EMBL" id="KAG8036573.1"/>
    </source>
</evidence>
<dbReference type="InterPro" id="IPR001680">
    <property type="entry name" value="WD40_rpt"/>
</dbReference>
<dbReference type="GO" id="GO:0030490">
    <property type="term" value="P:maturation of SSU-rRNA"/>
    <property type="evidence" value="ECO:0007669"/>
    <property type="project" value="TreeGrafter"/>
</dbReference>
<name>A0A8J5V8B5_9HYME</name>
<accession>A0A8J5V8B5</accession>
<evidence type="ECO:0000313" key="7">
    <source>
        <dbReference type="Proteomes" id="UP000729913"/>
    </source>
</evidence>
<keyword evidence="1 4" id="KW-0853">WD repeat</keyword>
<proteinExistence type="inferred from homology"/>